<evidence type="ECO:0000313" key="1">
    <source>
        <dbReference type="EMBL" id="JAH37610.1"/>
    </source>
</evidence>
<accession>A0A0E9SA94</accession>
<reference evidence="1" key="1">
    <citation type="submission" date="2014-11" db="EMBL/GenBank/DDBJ databases">
        <authorList>
            <person name="Amaro Gonzalez C."/>
        </authorList>
    </citation>
    <scope>NUCLEOTIDE SEQUENCE</scope>
</reference>
<organism evidence="1">
    <name type="scientific">Anguilla anguilla</name>
    <name type="common">European freshwater eel</name>
    <name type="synonym">Muraena anguilla</name>
    <dbReference type="NCBI Taxonomy" id="7936"/>
    <lineage>
        <taxon>Eukaryota</taxon>
        <taxon>Metazoa</taxon>
        <taxon>Chordata</taxon>
        <taxon>Craniata</taxon>
        <taxon>Vertebrata</taxon>
        <taxon>Euteleostomi</taxon>
        <taxon>Actinopterygii</taxon>
        <taxon>Neopterygii</taxon>
        <taxon>Teleostei</taxon>
        <taxon>Anguilliformes</taxon>
        <taxon>Anguillidae</taxon>
        <taxon>Anguilla</taxon>
    </lineage>
</organism>
<reference evidence="1" key="2">
    <citation type="journal article" date="2015" name="Fish Shellfish Immunol.">
        <title>Early steps in the European eel (Anguilla anguilla)-Vibrio vulnificus interaction in the gills: Role of the RtxA13 toxin.</title>
        <authorList>
            <person name="Callol A."/>
            <person name="Pajuelo D."/>
            <person name="Ebbesson L."/>
            <person name="Teles M."/>
            <person name="MacKenzie S."/>
            <person name="Amaro C."/>
        </authorList>
    </citation>
    <scope>NUCLEOTIDE SEQUENCE</scope>
</reference>
<protein>
    <submittedName>
        <fullName evidence="1">Uncharacterized protein</fullName>
    </submittedName>
</protein>
<proteinExistence type="predicted"/>
<dbReference type="EMBL" id="GBXM01070967">
    <property type="protein sequence ID" value="JAH37610.1"/>
    <property type="molecule type" value="Transcribed_RNA"/>
</dbReference>
<sequence>MPFLLYKPKKRSL</sequence>
<name>A0A0E9SA94_ANGAN</name>